<proteinExistence type="predicted"/>
<sequence>MRDRAPSGATRSHDALTGSWQPSGNALRGGGDIYPGDPQNNIHYSAPASEMVFRLTLRSHLCPRKRPTSPSNSTPRVRQPTGSTLTALSELPSACWPYVGAGQEFTDSMTAANVEFEDFGDPFTVCRCSDATMRADTVLDRLGRMPATSIFSETVRWTLGSTSHVFDFVTSASPLLGTPG</sequence>
<dbReference type="Proteomes" id="UP001221757">
    <property type="component" value="Unassembled WGS sequence"/>
</dbReference>
<feature type="region of interest" description="Disordered" evidence="1">
    <location>
        <begin position="62"/>
        <end position="82"/>
    </location>
</feature>
<dbReference type="EMBL" id="JARKIE010000124">
    <property type="protein sequence ID" value="KAJ7680062.1"/>
    <property type="molecule type" value="Genomic_DNA"/>
</dbReference>
<evidence type="ECO:0000313" key="2">
    <source>
        <dbReference type="EMBL" id="KAJ7680062.1"/>
    </source>
</evidence>
<feature type="compositionally biased region" description="Polar residues" evidence="1">
    <location>
        <begin position="68"/>
        <end position="82"/>
    </location>
</feature>
<reference evidence="2" key="1">
    <citation type="submission" date="2023-03" db="EMBL/GenBank/DDBJ databases">
        <title>Massive genome expansion in bonnet fungi (Mycena s.s.) driven by repeated elements and novel gene families across ecological guilds.</title>
        <authorList>
            <consortium name="Lawrence Berkeley National Laboratory"/>
            <person name="Harder C.B."/>
            <person name="Miyauchi S."/>
            <person name="Viragh M."/>
            <person name="Kuo A."/>
            <person name="Thoen E."/>
            <person name="Andreopoulos B."/>
            <person name="Lu D."/>
            <person name="Skrede I."/>
            <person name="Drula E."/>
            <person name="Henrissat B."/>
            <person name="Morin E."/>
            <person name="Kohler A."/>
            <person name="Barry K."/>
            <person name="LaButti K."/>
            <person name="Morin E."/>
            <person name="Salamov A."/>
            <person name="Lipzen A."/>
            <person name="Mereny Z."/>
            <person name="Hegedus B."/>
            <person name="Baldrian P."/>
            <person name="Stursova M."/>
            <person name="Weitz H."/>
            <person name="Taylor A."/>
            <person name="Grigoriev I.V."/>
            <person name="Nagy L.G."/>
            <person name="Martin F."/>
            <person name="Kauserud H."/>
        </authorList>
    </citation>
    <scope>NUCLEOTIDE SEQUENCE</scope>
    <source>
        <strain evidence="2">CBHHK067</strain>
    </source>
</reference>
<dbReference type="AlphaFoldDB" id="A0AAD7D5L0"/>
<accession>A0AAD7D5L0</accession>
<comment type="caution">
    <text evidence="2">The sequence shown here is derived from an EMBL/GenBank/DDBJ whole genome shotgun (WGS) entry which is preliminary data.</text>
</comment>
<name>A0AAD7D5L0_MYCRO</name>
<feature type="region of interest" description="Disordered" evidence="1">
    <location>
        <begin position="1"/>
        <end position="41"/>
    </location>
</feature>
<keyword evidence="3" id="KW-1185">Reference proteome</keyword>
<organism evidence="2 3">
    <name type="scientific">Mycena rosella</name>
    <name type="common">Pink bonnet</name>
    <name type="synonym">Agaricus rosellus</name>
    <dbReference type="NCBI Taxonomy" id="1033263"/>
    <lineage>
        <taxon>Eukaryota</taxon>
        <taxon>Fungi</taxon>
        <taxon>Dikarya</taxon>
        <taxon>Basidiomycota</taxon>
        <taxon>Agaricomycotina</taxon>
        <taxon>Agaricomycetes</taxon>
        <taxon>Agaricomycetidae</taxon>
        <taxon>Agaricales</taxon>
        <taxon>Marasmiineae</taxon>
        <taxon>Mycenaceae</taxon>
        <taxon>Mycena</taxon>
    </lineage>
</organism>
<protein>
    <submittedName>
        <fullName evidence="2">Uncharacterized protein</fullName>
    </submittedName>
</protein>
<evidence type="ECO:0000256" key="1">
    <source>
        <dbReference type="SAM" id="MobiDB-lite"/>
    </source>
</evidence>
<gene>
    <name evidence="2" type="ORF">B0H17DRAFT_1206203</name>
</gene>
<evidence type="ECO:0000313" key="3">
    <source>
        <dbReference type="Proteomes" id="UP001221757"/>
    </source>
</evidence>